<proteinExistence type="inferred from homology"/>
<dbReference type="NCBIfam" id="NF005559">
    <property type="entry name" value="PRK07231.1"/>
    <property type="match status" value="1"/>
</dbReference>
<name>A0A140NPK5_PROSM</name>
<dbReference type="InterPro" id="IPR036291">
    <property type="entry name" value="NAD(P)-bd_dom_sf"/>
</dbReference>
<dbReference type="GeneID" id="93521145"/>
<dbReference type="PROSITE" id="PS00061">
    <property type="entry name" value="ADH_SHORT"/>
    <property type="match status" value="1"/>
</dbReference>
<protein>
    <submittedName>
        <fullName evidence="3">Short chain dehydrogenase</fullName>
    </submittedName>
</protein>
<dbReference type="RefSeq" id="WP_004926467.1">
    <property type="nucleotide sequence ID" value="NC_017731.1"/>
</dbReference>
<dbReference type="CDD" id="cd05233">
    <property type="entry name" value="SDR_c"/>
    <property type="match status" value="1"/>
</dbReference>
<dbReference type="InterPro" id="IPR020904">
    <property type="entry name" value="Sc_DH/Rdtase_CS"/>
</dbReference>
<dbReference type="OrthoDB" id="286404at2"/>
<dbReference type="PANTHER" id="PTHR24321:SF8">
    <property type="entry name" value="ESTRADIOL 17-BETA-DEHYDROGENASE 8-RELATED"/>
    <property type="match status" value="1"/>
</dbReference>
<dbReference type="InterPro" id="IPR002347">
    <property type="entry name" value="SDR_fam"/>
</dbReference>
<dbReference type="PANTHER" id="PTHR24321">
    <property type="entry name" value="DEHYDROGENASES, SHORT CHAIN"/>
    <property type="match status" value="1"/>
</dbReference>
<dbReference type="EMBL" id="CP003488">
    <property type="protein sequence ID" value="AFH94116.1"/>
    <property type="molecule type" value="Genomic_DNA"/>
</dbReference>
<dbReference type="HOGENOM" id="CLU_010194_2_10_6"/>
<dbReference type="SUPFAM" id="SSF51735">
    <property type="entry name" value="NAD(P)-binding Rossmann-fold domains"/>
    <property type="match status" value="1"/>
</dbReference>
<accession>A0A140NPK5</accession>
<dbReference type="Proteomes" id="UP000005012">
    <property type="component" value="Chromosome"/>
</dbReference>
<organism evidence="3 4">
    <name type="scientific">Providencia stuartii (strain MRSN 2154)</name>
    <dbReference type="NCBI Taxonomy" id="1157951"/>
    <lineage>
        <taxon>Bacteria</taxon>
        <taxon>Pseudomonadati</taxon>
        <taxon>Pseudomonadota</taxon>
        <taxon>Gammaproteobacteria</taxon>
        <taxon>Enterobacterales</taxon>
        <taxon>Morganellaceae</taxon>
        <taxon>Providencia</taxon>
    </lineage>
</organism>
<evidence type="ECO:0000313" key="3">
    <source>
        <dbReference type="EMBL" id="AFH94116.1"/>
    </source>
</evidence>
<dbReference type="KEGG" id="psi:S70_11330"/>
<dbReference type="PRINTS" id="PR00081">
    <property type="entry name" value="GDHRDH"/>
</dbReference>
<evidence type="ECO:0000256" key="1">
    <source>
        <dbReference type="ARBA" id="ARBA00006484"/>
    </source>
</evidence>
<dbReference type="Pfam" id="PF13561">
    <property type="entry name" value="adh_short_C2"/>
    <property type="match status" value="1"/>
</dbReference>
<keyword evidence="2" id="KW-0560">Oxidoreductase</keyword>
<dbReference type="GO" id="GO:0016491">
    <property type="term" value="F:oxidoreductase activity"/>
    <property type="evidence" value="ECO:0007669"/>
    <property type="project" value="UniProtKB-KW"/>
</dbReference>
<dbReference type="AlphaFoldDB" id="A0A140NPK5"/>
<gene>
    <name evidence="3" type="ordered locus">S70_11330</name>
</gene>
<evidence type="ECO:0000313" key="4">
    <source>
        <dbReference type="Proteomes" id="UP000005012"/>
    </source>
</evidence>
<comment type="similarity">
    <text evidence="1">Belongs to the short-chain dehydrogenases/reductases (SDR) family.</text>
</comment>
<dbReference type="FunFam" id="3.40.50.720:FF:000084">
    <property type="entry name" value="Short-chain dehydrogenase reductase"/>
    <property type="match status" value="1"/>
</dbReference>
<evidence type="ECO:0000256" key="2">
    <source>
        <dbReference type="ARBA" id="ARBA00023002"/>
    </source>
</evidence>
<dbReference type="Gene3D" id="3.40.50.720">
    <property type="entry name" value="NAD(P)-binding Rossmann-like Domain"/>
    <property type="match status" value="1"/>
</dbReference>
<dbReference type="PATRIC" id="fig|1157951.4.peg.2279"/>
<reference evidence="3 4" key="1">
    <citation type="journal article" date="2012" name="J. Bacteriol.">
        <title>Complete Genome Sequence of Providencia stuartii Clinical Isolate MRSN 2154.</title>
        <authorList>
            <person name="Clifford R.J."/>
            <person name="Hang J."/>
            <person name="Riley M.C."/>
            <person name="Onmus-Leone F."/>
            <person name="Kuschner R.A."/>
            <person name="Lesho E.P."/>
            <person name="Waterman P.E."/>
        </authorList>
    </citation>
    <scope>NUCLEOTIDE SEQUENCE [LARGE SCALE GENOMIC DNA]</scope>
    <source>
        <strain evidence="3 4">MRSN 2154</strain>
    </source>
</reference>
<dbReference type="PRINTS" id="PR00080">
    <property type="entry name" value="SDRFAMILY"/>
</dbReference>
<reference evidence="4" key="2">
    <citation type="submission" date="2012-04" db="EMBL/GenBank/DDBJ databases">
        <title>Complete genome sequence of Providencia stuartii clinical isolate MRSN 2154.</title>
        <authorList>
            <person name="Clifford R.J."/>
            <person name="Hang J."/>
            <person name="Riley M.C."/>
            <person name="Onmus-Leone F."/>
            <person name="Kuschner R.A."/>
            <person name="Lesho E.P."/>
            <person name="Waterman P.E."/>
        </authorList>
    </citation>
    <scope>NUCLEOTIDE SEQUENCE [LARGE SCALE GENOMIC DNA]</scope>
    <source>
        <strain evidence="4">MRSN 2154</strain>
    </source>
</reference>
<sequence length="247" mass="26520">MISFAGKVGIITGGSSGIGLAAAEKFLSLGASVIITGSHADRGQKALNRLKNKEGAIQFFQMDAANEKENDRLVAHTVKEYGSIDFLFANAGILADDVAHKLAYEKWQHVIDVNLNGLFLINRAVIDYWLKNQKEGAIVNCGSICSFVGQHQFPAYCASKGGIKLLTQTLAISYAMHNIRINAVCPGYIDTPLLDGRDLDKQKLAEMHPMKRIGTPEEVANVVAFLASDAASFVTGAAYLVDGGFTA</sequence>